<protein>
    <submittedName>
        <fullName evidence="2">Uncharacterized protein</fullName>
    </submittedName>
</protein>
<proteinExistence type="predicted"/>
<keyword evidence="1" id="KW-0812">Transmembrane</keyword>
<feature type="transmembrane region" description="Helical" evidence="1">
    <location>
        <begin position="783"/>
        <end position="816"/>
    </location>
</feature>
<dbReference type="AlphaFoldDB" id="A0A0Q9ZH92"/>
<keyword evidence="1" id="KW-1133">Transmembrane helix</keyword>
<sequence>MIKKFTKEESLIIDYTKKGELIDFELDFKNNPKIVIDSKFLINLILGFPLPNKHDDYNSTTIYPLTRKGLNLSGVRIKGVLNLSVSLGTSPLPPLTFRNCIFEGDSLDYYKKASLRPKPSFSSTHCHFSNLKIENCKIGFCDFKNSKFQSDLIITELKPLVKNGICMIDLSRIDVKGMVSISRTILNLADRSTDLNIPYRRSGIPSNYALTLADSRINNSLFLRPYFRVKNGGVNLCNTIVCSDFWCDGSQIKAKKNNWALFCQSLKVYGTVGFTGLHFQNEKKNKDSDLNIISKEKVCQICKIEGKVSFLSAKLGEALFSGCQIKKLNEDDQFIFSGSTLNRLTINQWVFLNPTTKKEEYHRFESEMPFIFSESAINGSVKILNANLPESLFSNNVKIEGDLNIEDIKTPTISFANSEVQGSVSLNGTIETFGDFSGLTVNGDFSLSSISQQLVLKKLSNKSIKINLEDTIIRGNLKIYQIKVSEYSPPEWTKKNYFFRKRELTCFQNITLIEGVFYENKNSKEIYTVSFLEKNAKYIYLKGKVLDFISKDFSKSLLLKTDQQIKDYLKFFTAFVWGEEGSFRIIESREELAQWVSLNESSTEEEKMINQIEPIEKLQQDKDYFYAKANVLYKDTLYDTSFKINTKNGKIEMQNDKPKFRFQSTKVFFEDIYRKIRPVEFLDFTHVPPPLGKATEWKMITETTSNYHSDILEKNFTSKVQKPIINLQGTKATWLEDNQGKTWDDVILNLNGFSYEHFGELPEYSNKSIYRSENKVKKPNLRILWRIIIVAALLYLFYISYLWILIIIILIITLSIKIYKKRKNFNFKKSLEDFIKWIFYKPKEKLPKLKPLKWGKSYNHYKLRKFWLLKQFSTWPPKKEDYKPQPFEQAAKVFKQNGQYKESIYILISKLRIERGLFYPWFQVPLMWIWDHFFGFGIKTWIVLRTFVLFFLIGWASVSLANSGKLSFSWKNYNYNLLAIAEPVLIVDVNSVTSYATSYEENFIKVRETAIPTLEGNFARVIPCGNNVEPSLYALDVFVPLLDLKQDTECKISGEPTALPWRIAKALYALLGWIITSVLILTLSGYLKREVEK</sequence>
<keyword evidence="1" id="KW-0472">Membrane</keyword>
<evidence type="ECO:0000313" key="2">
    <source>
        <dbReference type="EMBL" id="KRG29034.1"/>
    </source>
</evidence>
<feature type="transmembrane region" description="Helical" evidence="1">
    <location>
        <begin position="1066"/>
        <end position="1087"/>
    </location>
</feature>
<evidence type="ECO:0000313" key="3">
    <source>
        <dbReference type="Proteomes" id="UP000051643"/>
    </source>
</evidence>
<dbReference type="OrthoDB" id="9780183at2"/>
<evidence type="ECO:0000256" key="1">
    <source>
        <dbReference type="SAM" id="Phobius"/>
    </source>
</evidence>
<dbReference type="RefSeq" id="WP_057481508.1">
    <property type="nucleotide sequence ID" value="NZ_BMWR01000003.1"/>
</dbReference>
<accession>A0A0Q9ZH92</accession>
<name>A0A0Q9ZH92_9FLAO</name>
<dbReference type="EMBL" id="LKTP01000012">
    <property type="protein sequence ID" value="KRG29034.1"/>
    <property type="molecule type" value="Genomic_DNA"/>
</dbReference>
<feature type="transmembrane region" description="Helical" evidence="1">
    <location>
        <begin position="942"/>
        <end position="961"/>
    </location>
</feature>
<organism evidence="2 3">
    <name type="scientific">Salegentibacter mishustinae</name>
    <dbReference type="NCBI Taxonomy" id="270918"/>
    <lineage>
        <taxon>Bacteria</taxon>
        <taxon>Pseudomonadati</taxon>
        <taxon>Bacteroidota</taxon>
        <taxon>Flavobacteriia</taxon>
        <taxon>Flavobacteriales</taxon>
        <taxon>Flavobacteriaceae</taxon>
        <taxon>Salegentibacter</taxon>
    </lineage>
</organism>
<dbReference type="Proteomes" id="UP000051643">
    <property type="component" value="Unassembled WGS sequence"/>
</dbReference>
<reference evidence="2" key="1">
    <citation type="submission" date="2015-10" db="EMBL/GenBank/DDBJ databases">
        <title>Draft genome sequence of Salegentibacter mishustinae KCTC 12263.</title>
        <authorList>
            <person name="Lin W."/>
            <person name="Zheng Q."/>
        </authorList>
    </citation>
    <scope>NUCLEOTIDE SEQUENCE [LARGE SCALE GENOMIC DNA]</scope>
    <source>
        <strain evidence="2">KCTC 12263</strain>
    </source>
</reference>
<gene>
    <name evidence="2" type="ORF">APR42_03655</name>
</gene>
<keyword evidence="3" id="KW-1185">Reference proteome</keyword>
<comment type="caution">
    <text evidence="2">The sequence shown here is derived from an EMBL/GenBank/DDBJ whole genome shotgun (WGS) entry which is preliminary data.</text>
</comment>